<dbReference type="GO" id="GO:0043171">
    <property type="term" value="P:peptide catabolic process"/>
    <property type="evidence" value="ECO:0007669"/>
    <property type="project" value="TreeGrafter"/>
</dbReference>
<dbReference type="FunFam" id="1.10.390.10:FF:000006">
    <property type="entry name" value="Puromycin-sensitive aminopeptidase"/>
    <property type="match status" value="1"/>
</dbReference>
<dbReference type="RefSeq" id="WP_146959247.1">
    <property type="nucleotide sequence ID" value="NZ_CP042467.1"/>
</dbReference>
<evidence type="ECO:0000256" key="13">
    <source>
        <dbReference type="SAM" id="SignalP"/>
    </source>
</evidence>
<dbReference type="Proteomes" id="UP000321595">
    <property type="component" value="Chromosome"/>
</dbReference>
<keyword evidence="8 12" id="KW-0482">Metalloprotease</keyword>
<dbReference type="InterPro" id="IPR027268">
    <property type="entry name" value="Peptidase_M4/M1_CTD_sf"/>
</dbReference>
<gene>
    <name evidence="17" type="ORF">FRD01_09970</name>
</gene>
<keyword evidence="13" id="KW-0732">Signal</keyword>
<dbReference type="InterPro" id="IPR045357">
    <property type="entry name" value="Aminopeptidase_N-like_N"/>
</dbReference>
<dbReference type="KEGG" id="bbae:FRD01_09970"/>
<comment type="cofactor">
    <cofactor evidence="10 12">
        <name>Zn(2+)</name>
        <dbReference type="ChEBI" id="CHEBI:29105"/>
    </cofactor>
    <text evidence="10 12">Binds 1 zinc ion per subunit.</text>
</comment>
<evidence type="ECO:0000256" key="11">
    <source>
        <dbReference type="PIRSR" id="PIRSR634016-4"/>
    </source>
</evidence>
<evidence type="ECO:0000256" key="7">
    <source>
        <dbReference type="ARBA" id="ARBA00022833"/>
    </source>
</evidence>
<evidence type="ECO:0000256" key="4">
    <source>
        <dbReference type="ARBA" id="ARBA00022670"/>
    </source>
</evidence>
<dbReference type="Gene3D" id="1.25.50.20">
    <property type="match status" value="1"/>
</dbReference>
<evidence type="ECO:0000256" key="10">
    <source>
        <dbReference type="PIRSR" id="PIRSR634016-3"/>
    </source>
</evidence>
<evidence type="ECO:0000256" key="8">
    <source>
        <dbReference type="ARBA" id="ARBA00023049"/>
    </source>
</evidence>
<evidence type="ECO:0000313" key="17">
    <source>
        <dbReference type="EMBL" id="QED27562.1"/>
    </source>
</evidence>
<dbReference type="PROSITE" id="PS51257">
    <property type="entry name" value="PROKAR_LIPOPROTEIN"/>
    <property type="match status" value="1"/>
</dbReference>
<evidence type="ECO:0000256" key="1">
    <source>
        <dbReference type="ARBA" id="ARBA00000098"/>
    </source>
</evidence>
<dbReference type="Gene3D" id="1.10.390.10">
    <property type="entry name" value="Neutral Protease Domain 2"/>
    <property type="match status" value="1"/>
</dbReference>
<dbReference type="Pfam" id="PF11838">
    <property type="entry name" value="ERAP1_C"/>
    <property type="match status" value="1"/>
</dbReference>
<dbReference type="InterPro" id="IPR024571">
    <property type="entry name" value="ERAP1-like_C_dom"/>
</dbReference>
<feature type="chain" id="PRO_5022942229" description="Aminopeptidase" evidence="13">
    <location>
        <begin position="20"/>
        <end position="885"/>
    </location>
</feature>
<dbReference type="Gene3D" id="2.60.40.1730">
    <property type="entry name" value="tricorn interacting facor f3 domain"/>
    <property type="match status" value="1"/>
</dbReference>
<dbReference type="PANTHER" id="PTHR11533">
    <property type="entry name" value="PROTEASE M1 ZINC METALLOPROTEASE"/>
    <property type="match status" value="1"/>
</dbReference>
<organism evidence="17 18">
    <name type="scientific">Microvenator marinus</name>
    <dbReference type="NCBI Taxonomy" id="2600177"/>
    <lineage>
        <taxon>Bacteria</taxon>
        <taxon>Deltaproteobacteria</taxon>
        <taxon>Bradymonadales</taxon>
        <taxon>Microvenatoraceae</taxon>
        <taxon>Microvenator</taxon>
    </lineage>
</organism>
<keyword evidence="18" id="KW-1185">Reference proteome</keyword>
<accession>A0A5B8XNU7</accession>
<dbReference type="InterPro" id="IPR050344">
    <property type="entry name" value="Peptidase_M1_aminopeptidases"/>
</dbReference>
<evidence type="ECO:0000256" key="3">
    <source>
        <dbReference type="ARBA" id="ARBA00022438"/>
    </source>
</evidence>
<evidence type="ECO:0000259" key="15">
    <source>
        <dbReference type="Pfam" id="PF11838"/>
    </source>
</evidence>
<proteinExistence type="inferred from homology"/>
<dbReference type="Gene3D" id="2.60.40.1910">
    <property type="match status" value="1"/>
</dbReference>
<dbReference type="Pfam" id="PF17900">
    <property type="entry name" value="Peptidase_M1_N"/>
    <property type="match status" value="1"/>
</dbReference>
<keyword evidence="3 12" id="KW-0031">Aminopeptidase</keyword>
<dbReference type="GO" id="GO:0016020">
    <property type="term" value="C:membrane"/>
    <property type="evidence" value="ECO:0007669"/>
    <property type="project" value="TreeGrafter"/>
</dbReference>
<keyword evidence="5 10" id="KW-0479">Metal-binding</keyword>
<dbReference type="InterPro" id="IPR034016">
    <property type="entry name" value="M1_APN-typ"/>
</dbReference>
<protein>
    <recommendedName>
        <fullName evidence="12">Aminopeptidase</fullName>
        <ecNumber evidence="12">3.4.11.-</ecNumber>
    </recommendedName>
</protein>
<feature type="active site" description="Proton acceptor" evidence="9">
    <location>
        <position position="334"/>
    </location>
</feature>
<dbReference type="GO" id="GO:0006508">
    <property type="term" value="P:proteolysis"/>
    <property type="evidence" value="ECO:0007669"/>
    <property type="project" value="UniProtKB-KW"/>
</dbReference>
<comment type="catalytic activity">
    <reaction evidence="1">
        <text>Release of an N-terminal amino acid, Xaa-|-Yaa- from a peptide, amide or arylamide. Xaa is preferably Ala, but may be most amino acids including Pro (slow action). When a terminal hydrophobic residue is followed by a prolyl residue, the two may be released as an intact Xaa-Pro dipeptide.</text>
        <dbReference type="EC" id="3.4.11.2"/>
    </reaction>
</comment>
<feature type="domain" description="Aminopeptidase N-like N-terminal" evidence="16">
    <location>
        <begin position="50"/>
        <end position="225"/>
    </location>
</feature>
<dbReference type="EC" id="3.4.11.-" evidence="12"/>
<dbReference type="GO" id="GO:0016285">
    <property type="term" value="F:alanyl aminopeptidase activity"/>
    <property type="evidence" value="ECO:0007669"/>
    <property type="project" value="UniProtKB-EC"/>
</dbReference>
<evidence type="ECO:0000259" key="14">
    <source>
        <dbReference type="Pfam" id="PF01433"/>
    </source>
</evidence>
<dbReference type="GO" id="GO:0005737">
    <property type="term" value="C:cytoplasm"/>
    <property type="evidence" value="ECO:0007669"/>
    <property type="project" value="TreeGrafter"/>
</dbReference>
<evidence type="ECO:0000313" key="18">
    <source>
        <dbReference type="Proteomes" id="UP000321595"/>
    </source>
</evidence>
<evidence type="ECO:0000256" key="5">
    <source>
        <dbReference type="ARBA" id="ARBA00022723"/>
    </source>
</evidence>
<dbReference type="PRINTS" id="PR00756">
    <property type="entry name" value="ALADIPTASE"/>
</dbReference>
<evidence type="ECO:0000256" key="6">
    <source>
        <dbReference type="ARBA" id="ARBA00022801"/>
    </source>
</evidence>
<keyword evidence="4 12" id="KW-0645">Protease</keyword>
<dbReference type="GO" id="GO:0005615">
    <property type="term" value="C:extracellular space"/>
    <property type="evidence" value="ECO:0007669"/>
    <property type="project" value="TreeGrafter"/>
</dbReference>
<dbReference type="GO" id="GO:0008270">
    <property type="term" value="F:zinc ion binding"/>
    <property type="evidence" value="ECO:0007669"/>
    <property type="project" value="UniProtKB-UniRule"/>
</dbReference>
<dbReference type="InterPro" id="IPR014782">
    <property type="entry name" value="Peptidase_M1_dom"/>
</dbReference>
<dbReference type="Pfam" id="PF01433">
    <property type="entry name" value="Peptidase_M1"/>
    <property type="match status" value="1"/>
</dbReference>
<evidence type="ECO:0000259" key="16">
    <source>
        <dbReference type="Pfam" id="PF17900"/>
    </source>
</evidence>
<reference evidence="17 18" key="1">
    <citation type="submission" date="2019-08" db="EMBL/GenBank/DDBJ databases">
        <authorList>
            <person name="Liang Q."/>
        </authorList>
    </citation>
    <scope>NUCLEOTIDE SEQUENCE [LARGE SCALE GENOMIC DNA]</scope>
    <source>
        <strain evidence="17 18">V1718</strain>
    </source>
</reference>
<evidence type="ECO:0000256" key="2">
    <source>
        <dbReference type="ARBA" id="ARBA00010136"/>
    </source>
</evidence>
<dbReference type="GO" id="GO:0042277">
    <property type="term" value="F:peptide binding"/>
    <property type="evidence" value="ECO:0007669"/>
    <property type="project" value="TreeGrafter"/>
</dbReference>
<dbReference type="SUPFAM" id="SSF63737">
    <property type="entry name" value="Leukotriene A4 hydrolase N-terminal domain"/>
    <property type="match status" value="1"/>
</dbReference>
<feature type="binding site" evidence="10">
    <location>
        <position position="333"/>
    </location>
    <ligand>
        <name>Zn(2+)</name>
        <dbReference type="ChEBI" id="CHEBI:29105"/>
        <note>catalytic</note>
    </ligand>
</feature>
<dbReference type="InterPro" id="IPR001930">
    <property type="entry name" value="Peptidase_M1"/>
</dbReference>
<dbReference type="OrthoDB" id="9816201at2"/>
<keyword evidence="7 10" id="KW-0862">Zinc</keyword>
<feature type="domain" description="ERAP1-like C-terminal" evidence="15">
    <location>
        <begin position="556"/>
        <end position="867"/>
    </location>
</feature>
<feature type="domain" description="Peptidase M1 membrane alanine aminopeptidase" evidence="14">
    <location>
        <begin position="262"/>
        <end position="477"/>
    </location>
</feature>
<feature type="binding site" evidence="10">
    <location>
        <position position="356"/>
    </location>
    <ligand>
        <name>Zn(2+)</name>
        <dbReference type="ChEBI" id="CHEBI:29105"/>
        <note>catalytic</note>
    </ligand>
</feature>
<sequence length="885" mass="97936">MRKYLVVLALGLVAGTLSACSGSQKAEPVATIQHDSLNIDGAMRLSDVTVPKHYELDLTIDPSSEQFGGTTRINIDLSSPQRVLYLHGEDLNVEALTLVSGTKEIGGEAVFGANGGMAVILNEEAPAGEATLVFKYTAPFKEGLNGLYRVKEEGLWYAYTQFEPLDARRAFPGFDEPKFKTTYRTTMRVPAGMVALTNTKETDRVTEGNLEVFRFEVSKPMPTYLVAFAVGDFDILESEEPLDGVTLRLVAPKGKGALGEYMLKRTPAVVRYLTEYFGQPFPYEKLDIVAVPNFSAGAMENIGLVTFRDSLLLLDSETASVAQRRSALSVMIHELAHMWFGNLVTMPWWDDLWLNESFATWMAAKGLVDLAPQLESSVDAVSGKGWVMMQDARKSARNIRNPIETVGDIHNAFDSITYGKGARVLQMFEVWMGPEKMQEALRAYTSTYANQGATTEQLLAELDKASGKPVGEAMKTFLDQPGTPSVHVDLICEDKPVLKVTQKRWLPAGSDAPNQGLWQVPLCVRYEQRGRSEVHCELITQDTQNVALEATRCPKWFYPNANESGYWRWTMSEDALNKLSSRYLAELTTEEKVGLQSNLSAMLASEQIPPDTYLKSMEALGRESNRTLLLNTLGAMEFVNRFVTDEQRAKWTRKMSALTARRMRSVGYLPKANDAAEKGLLRARLFDSHFALTQDPKAKAEAQKIADAFLKDMKTVPADVAGVALEIVAREGTADLWLSLKLALEGAPTPAARSSIIRALGSFKDKDLHNKSLGLYLEGTIRTQDLWAIMGPSFSDDTTFANTWNWFTSNYSAIVEKAGQQAASNLPRVASGFCSADGAEKARAFFAGQPKVEGQERILDQTVEAIQHCERQKKYLENGLPGYLK</sequence>
<dbReference type="EMBL" id="CP042467">
    <property type="protein sequence ID" value="QED27562.1"/>
    <property type="molecule type" value="Genomic_DNA"/>
</dbReference>
<feature type="signal peptide" evidence="13">
    <location>
        <begin position="1"/>
        <end position="19"/>
    </location>
</feature>
<dbReference type="PANTHER" id="PTHR11533:SF174">
    <property type="entry name" value="PUROMYCIN-SENSITIVE AMINOPEPTIDASE-RELATED"/>
    <property type="match status" value="1"/>
</dbReference>
<comment type="similarity">
    <text evidence="2 12">Belongs to the peptidase M1 family.</text>
</comment>
<feature type="binding site" evidence="10">
    <location>
        <position position="337"/>
    </location>
    <ligand>
        <name>Zn(2+)</name>
        <dbReference type="ChEBI" id="CHEBI:29105"/>
        <note>catalytic</note>
    </ligand>
</feature>
<dbReference type="CDD" id="cd09601">
    <property type="entry name" value="M1_APN-Q_like"/>
    <property type="match status" value="1"/>
</dbReference>
<name>A0A5B8XNU7_9DELT</name>
<feature type="site" description="Transition state stabilizer" evidence="11">
    <location>
        <position position="418"/>
    </location>
</feature>
<dbReference type="InterPro" id="IPR042097">
    <property type="entry name" value="Aminopeptidase_N-like_N_sf"/>
</dbReference>
<dbReference type="GO" id="GO:0070006">
    <property type="term" value="F:metalloaminopeptidase activity"/>
    <property type="evidence" value="ECO:0007669"/>
    <property type="project" value="TreeGrafter"/>
</dbReference>
<dbReference type="AlphaFoldDB" id="A0A5B8XNU7"/>
<dbReference type="SUPFAM" id="SSF55486">
    <property type="entry name" value="Metalloproteases ('zincins'), catalytic domain"/>
    <property type="match status" value="1"/>
</dbReference>
<evidence type="ECO:0000256" key="12">
    <source>
        <dbReference type="RuleBase" id="RU364040"/>
    </source>
</evidence>
<keyword evidence="6 12" id="KW-0378">Hydrolase</keyword>
<evidence type="ECO:0000256" key="9">
    <source>
        <dbReference type="PIRSR" id="PIRSR634016-1"/>
    </source>
</evidence>